<keyword evidence="2" id="KW-1185">Reference proteome</keyword>
<evidence type="ECO:0000313" key="1">
    <source>
        <dbReference type="EMBL" id="EFH53483.1"/>
    </source>
</evidence>
<protein>
    <submittedName>
        <fullName evidence="1">Predicted protein</fullName>
    </submittedName>
</protein>
<reference evidence="2" key="1">
    <citation type="journal article" date="2011" name="Nat. Genet.">
        <title>The Arabidopsis lyrata genome sequence and the basis of rapid genome size change.</title>
        <authorList>
            <person name="Hu T.T."/>
            <person name="Pattyn P."/>
            <person name="Bakker E.G."/>
            <person name="Cao J."/>
            <person name="Cheng J.-F."/>
            <person name="Clark R.M."/>
            <person name="Fahlgren N."/>
            <person name="Fawcett J.A."/>
            <person name="Grimwood J."/>
            <person name="Gundlach H."/>
            <person name="Haberer G."/>
            <person name="Hollister J.D."/>
            <person name="Ossowski S."/>
            <person name="Ottilar R.P."/>
            <person name="Salamov A.A."/>
            <person name="Schneeberger K."/>
            <person name="Spannagl M."/>
            <person name="Wang X."/>
            <person name="Yang L."/>
            <person name="Nasrallah M.E."/>
            <person name="Bergelson J."/>
            <person name="Carrington J.C."/>
            <person name="Gaut B.S."/>
            <person name="Schmutz J."/>
            <person name="Mayer K.F.X."/>
            <person name="Van de Peer Y."/>
            <person name="Grigoriev I.V."/>
            <person name="Nordborg M."/>
            <person name="Weigel D."/>
            <person name="Guo Y.-L."/>
        </authorList>
    </citation>
    <scope>NUCLEOTIDE SEQUENCE [LARGE SCALE GENOMIC DNA]</scope>
    <source>
        <strain evidence="2">cv. MN47</strain>
    </source>
</reference>
<dbReference type="Gramene" id="scaffold_501025.1">
    <property type="protein sequence ID" value="scaffold_501025.1"/>
    <property type="gene ID" value="scaffold_501025.1"/>
</dbReference>
<dbReference type="EMBL" id="GL348717">
    <property type="protein sequence ID" value="EFH53483.1"/>
    <property type="molecule type" value="Genomic_DNA"/>
</dbReference>
<sequence length="69" mass="7877">MDTMNGKETDPPLFESLVEEELADVEGFFLILSTTSFTYSDRLQRLFQAKEITIVNSLRPYSLDLDSPT</sequence>
<dbReference type="Proteomes" id="UP000008694">
    <property type="component" value="Unassembled WGS sequence"/>
</dbReference>
<evidence type="ECO:0000313" key="2">
    <source>
        <dbReference type="Proteomes" id="UP000008694"/>
    </source>
</evidence>
<proteinExistence type="predicted"/>
<dbReference type="AlphaFoldDB" id="D7LP67"/>
<accession>D7LP67</accession>
<gene>
    <name evidence="1" type="ORF">ARALYDRAFT_905321</name>
</gene>
<organism evidence="2">
    <name type="scientific">Arabidopsis lyrata subsp. lyrata</name>
    <name type="common">Lyre-leaved rock-cress</name>
    <dbReference type="NCBI Taxonomy" id="81972"/>
    <lineage>
        <taxon>Eukaryota</taxon>
        <taxon>Viridiplantae</taxon>
        <taxon>Streptophyta</taxon>
        <taxon>Embryophyta</taxon>
        <taxon>Tracheophyta</taxon>
        <taxon>Spermatophyta</taxon>
        <taxon>Magnoliopsida</taxon>
        <taxon>eudicotyledons</taxon>
        <taxon>Gunneridae</taxon>
        <taxon>Pentapetalae</taxon>
        <taxon>rosids</taxon>
        <taxon>malvids</taxon>
        <taxon>Brassicales</taxon>
        <taxon>Brassicaceae</taxon>
        <taxon>Camelineae</taxon>
        <taxon>Arabidopsis</taxon>
    </lineage>
</organism>
<name>D7LP67_ARALL</name>
<dbReference type="HOGENOM" id="CLU_2779300_0_0_1"/>